<evidence type="ECO:0000313" key="4">
    <source>
        <dbReference type="Proteomes" id="UP000078292"/>
    </source>
</evidence>
<evidence type="ECO:0000256" key="1">
    <source>
        <dbReference type="ARBA" id="ARBA00023125"/>
    </source>
</evidence>
<dbReference type="PROSITE" id="PS00552">
    <property type="entry name" value="HTH_MERR_1"/>
    <property type="match status" value="1"/>
</dbReference>
<dbReference type="SUPFAM" id="SSF46955">
    <property type="entry name" value="Putative DNA-binding domain"/>
    <property type="match status" value="1"/>
</dbReference>
<evidence type="ECO:0000313" key="3">
    <source>
        <dbReference type="EMBL" id="OAV62765.1"/>
    </source>
</evidence>
<dbReference type="PANTHER" id="PTHR30204">
    <property type="entry name" value="REDOX-CYCLING DRUG-SENSING TRANSCRIPTIONAL ACTIVATOR SOXR"/>
    <property type="match status" value="1"/>
</dbReference>
<dbReference type="RefSeq" id="WP_043055667.1">
    <property type="nucleotide sequence ID" value="NZ_LXEY01000008.1"/>
</dbReference>
<dbReference type="InterPro" id="IPR000551">
    <property type="entry name" value="MerR-type_HTH_dom"/>
</dbReference>
<organism evidence="3 4">
    <name type="scientific">Enteractinococcus helveticum</name>
    <dbReference type="NCBI Taxonomy" id="1837282"/>
    <lineage>
        <taxon>Bacteria</taxon>
        <taxon>Bacillati</taxon>
        <taxon>Actinomycetota</taxon>
        <taxon>Actinomycetes</taxon>
        <taxon>Micrococcales</taxon>
        <taxon>Micrococcaceae</taxon>
    </lineage>
</organism>
<proteinExistence type="predicted"/>
<dbReference type="STRING" id="1837282.A6F49_04465"/>
<dbReference type="SMART" id="SM00422">
    <property type="entry name" value="HTH_MERR"/>
    <property type="match status" value="1"/>
</dbReference>
<name>A0A1B7M2H9_9MICC</name>
<accession>A0A1B7M2H9</accession>
<dbReference type="AlphaFoldDB" id="A0A1B7M2H9"/>
<dbReference type="OrthoDB" id="9802039at2"/>
<dbReference type="CDD" id="cd01107">
    <property type="entry name" value="HTH_BmrR"/>
    <property type="match status" value="1"/>
</dbReference>
<keyword evidence="4" id="KW-1185">Reference proteome</keyword>
<dbReference type="EMBL" id="LXEY01000008">
    <property type="protein sequence ID" value="OAV62765.1"/>
    <property type="molecule type" value="Genomic_DNA"/>
</dbReference>
<feature type="domain" description="HTH merR-type" evidence="2">
    <location>
        <begin position="1"/>
        <end position="71"/>
    </location>
</feature>
<evidence type="ECO:0000259" key="2">
    <source>
        <dbReference type="PROSITE" id="PS50937"/>
    </source>
</evidence>
<dbReference type="Pfam" id="PF13411">
    <property type="entry name" value="MerR_1"/>
    <property type="match status" value="1"/>
</dbReference>
<keyword evidence="1" id="KW-0238">DNA-binding</keyword>
<dbReference type="GO" id="GO:0003677">
    <property type="term" value="F:DNA binding"/>
    <property type="evidence" value="ECO:0007669"/>
    <property type="project" value="UniProtKB-KW"/>
</dbReference>
<reference evidence="3 4" key="1">
    <citation type="submission" date="2016-04" db="EMBL/GenBank/DDBJ databases">
        <title>First whole genome shotgun sequence of the bacterium Enteractinococcus sp. strain UASWS1574.</title>
        <authorList>
            <person name="Crovadore J."/>
            <person name="Chablais R."/>
            <person name="Lefort F."/>
        </authorList>
    </citation>
    <scope>NUCLEOTIDE SEQUENCE [LARGE SCALE GENOMIC DNA]</scope>
    <source>
        <strain evidence="3 4">UASWS1574</strain>
    </source>
</reference>
<dbReference type="PROSITE" id="PS50937">
    <property type="entry name" value="HTH_MERR_2"/>
    <property type="match status" value="1"/>
</dbReference>
<dbReference type="InterPro" id="IPR009061">
    <property type="entry name" value="DNA-bd_dom_put_sf"/>
</dbReference>
<dbReference type="InterPro" id="IPR047057">
    <property type="entry name" value="MerR_fam"/>
</dbReference>
<dbReference type="Gene3D" id="1.10.1660.10">
    <property type="match status" value="1"/>
</dbReference>
<dbReference type="PRINTS" id="PR00040">
    <property type="entry name" value="HTHMERR"/>
</dbReference>
<sequence>MMTIGEFALHTGISVKALRFYDERGILPAAEVDPATGYRFYAAGQLRAATTIRVLRAAGMPLESVEQVLQEPDRAVDLLASHERQLQAQREVQDRAIRIGQGMLAESGQQPDVKTRHVGPTHWAAIATTVRVADDDIDDADWANSDFQMLHTALSQAGNPPIGGWWTAIDPADAADEVEVLLSWPVREPVPKDFSLDGVELRTGTLPDRTEAFVRTEIDEVEDDLLDDTAGGRLLHPKYLDFVEYLDKNGHQLRQLRQAAVLHDEGVPVAMEITATINP</sequence>
<dbReference type="Proteomes" id="UP000078292">
    <property type="component" value="Unassembled WGS sequence"/>
</dbReference>
<gene>
    <name evidence="3" type="ORF">A6F49_04465</name>
</gene>
<comment type="caution">
    <text evidence="3">The sequence shown here is derived from an EMBL/GenBank/DDBJ whole genome shotgun (WGS) entry which is preliminary data.</text>
</comment>
<dbReference type="PANTHER" id="PTHR30204:SF97">
    <property type="entry name" value="MERR FAMILY REGULATORY PROTEIN"/>
    <property type="match status" value="1"/>
</dbReference>
<dbReference type="GO" id="GO:0003700">
    <property type="term" value="F:DNA-binding transcription factor activity"/>
    <property type="evidence" value="ECO:0007669"/>
    <property type="project" value="InterPro"/>
</dbReference>
<protein>
    <recommendedName>
        <fullName evidence="2">HTH merR-type domain-containing protein</fullName>
    </recommendedName>
</protein>